<proteinExistence type="predicted"/>
<protein>
    <submittedName>
        <fullName evidence="1">Uncharacterized protein</fullName>
    </submittedName>
</protein>
<accession>A0ACB8ZU93</accession>
<evidence type="ECO:0000313" key="1">
    <source>
        <dbReference type="EMBL" id="KAI3699685.1"/>
    </source>
</evidence>
<organism evidence="1 2">
    <name type="scientific">Cichorium intybus</name>
    <name type="common">Chicory</name>
    <dbReference type="NCBI Taxonomy" id="13427"/>
    <lineage>
        <taxon>Eukaryota</taxon>
        <taxon>Viridiplantae</taxon>
        <taxon>Streptophyta</taxon>
        <taxon>Embryophyta</taxon>
        <taxon>Tracheophyta</taxon>
        <taxon>Spermatophyta</taxon>
        <taxon>Magnoliopsida</taxon>
        <taxon>eudicotyledons</taxon>
        <taxon>Gunneridae</taxon>
        <taxon>Pentapetalae</taxon>
        <taxon>asterids</taxon>
        <taxon>campanulids</taxon>
        <taxon>Asterales</taxon>
        <taxon>Asteraceae</taxon>
        <taxon>Cichorioideae</taxon>
        <taxon>Cichorieae</taxon>
        <taxon>Cichoriinae</taxon>
        <taxon>Cichorium</taxon>
    </lineage>
</organism>
<keyword evidence="2" id="KW-1185">Reference proteome</keyword>
<reference evidence="1 2" key="2">
    <citation type="journal article" date="2022" name="Mol. Ecol. Resour.">
        <title>The genomes of chicory, endive, great burdock and yacon provide insights into Asteraceae paleo-polyploidization history and plant inulin production.</title>
        <authorList>
            <person name="Fan W."/>
            <person name="Wang S."/>
            <person name="Wang H."/>
            <person name="Wang A."/>
            <person name="Jiang F."/>
            <person name="Liu H."/>
            <person name="Zhao H."/>
            <person name="Xu D."/>
            <person name="Zhang Y."/>
        </authorList>
    </citation>
    <scope>NUCLEOTIDE SEQUENCE [LARGE SCALE GENOMIC DNA]</scope>
    <source>
        <strain evidence="2">cv. Punajuju</strain>
        <tissue evidence="1">Leaves</tissue>
    </source>
</reference>
<gene>
    <name evidence="1" type="ORF">L2E82_44119</name>
</gene>
<sequence length="368" mass="41540">MTTKGVYTLREDQQELTKQLGCMNGIFQLFDRRYLLGQRNNQKKLPQGGKKEFNNASNTPKEKIPIEKQRVSIESSRNSFSSSCSSSLDCSKRLQTEPSSFCPSIISEPLSPTSINKKQDFSSEIKNVVKESMTRKPRVVSIKTVTKDDQRKGPTMTHVDSPRPLQQYERKDQNLVKFREISRTVNNVSRFSCDGRELSHKLKPVSNVKDLPRLSLDSKQSSIKNYKNTLETDTNKRPSSSSLVARLMGLEAFDDGINGGEKLRIKPCLDEESRLSSNKTASPRIPLEPAPWGAQKQVGQKKASRVDHGGRSVYGQIEKRLTEVEFKSSGKDLRALKQILEAIQRTKLKLETTENQKIVPKPVNLTSD</sequence>
<evidence type="ECO:0000313" key="2">
    <source>
        <dbReference type="Proteomes" id="UP001055811"/>
    </source>
</evidence>
<name>A0ACB8ZU93_CICIN</name>
<dbReference type="EMBL" id="CM042016">
    <property type="protein sequence ID" value="KAI3699685.1"/>
    <property type="molecule type" value="Genomic_DNA"/>
</dbReference>
<reference evidence="2" key="1">
    <citation type="journal article" date="2022" name="Mol. Ecol. Resour.">
        <title>The genomes of chicory, endive, great burdock and yacon provide insights into Asteraceae palaeo-polyploidization history and plant inulin production.</title>
        <authorList>
            <person name="Fan W."/>
            <person name="Wang S."/>
            <person name="Wang H."/>
            <person name="Wang A."/>
            <person name="Jiang F."/>
            <person name="Liu H."/>
            <person name="Zhao H."/>
            <person name="Xu D."/>
            <person name="Zhang Y."/>
        </authorList>
    </citation>
    <scope>NUCLEOTIDE SEQUENCE [LARGE SCALE GENOMIC DNA]</scope>
    <source>
        <strain evidence="2">cv. Punajuju</strain>
    </source>
</reference>
<comment type="caution">
    <text evidence="1">The sequence shown here is derived from an EMBL/GenBank/DDBJ whole genome shotgun (WGS) entry which is preliminary data.</text>
</comment>
<dbReference type="Proteomes" id="UP001055811">
    <property type="component" value="Linkage Group LG08"/>
</dbReference>